<dbReference type="Proteomes" id="UP001597399">
    <property type="component" value="Unassembled WGS sequence"/>
</dbReference>
<comment type="caution">
    <text evidence="1">The sequence shown here is derived from an EMBL/GenBank/DDBJ whole genome shotgun (WGS) entry which is preliminary data.</text>
</comment>
<sequence length="34" mass="3870">MSQSGDFRTGRTSYTSTGDEYLRYYLIKAANSVM</sequence>
<reference evidence="2" key="1">
    <citation type="journal article" date="2019" name="Int. J. Syst. Evol. Microbiol.">
        <title>The Global Catalogue of Microorganisms (GCM) 10K type strain sequencing project: providing services to taxonomists for standard genome sequencing and annotation.</title>
        <authorList>
            <consortium name="The Broad Institute Genomics Platform"/>
            <consortium name="The Broad Institute Genome Sequencing Center for Infectious Disease"/>
            <person name="Wu L."/>
            <person name="Ma J."/>
        </authorList>
    </citation>
    <scope>NUCLEOTIDE SEQUENCE [LARGE SCALE GENOMIC DNA]</scope>
    <source>
        <strain evidence="2">TISTR 2466</strain>
    </source>
</reference>
<proteinExistence type="predicted"/>
<evidence type="ECO:0000313" key="1">
    <source>
        <dbReference type="EMBL" id="MFD2696155.1"/>
    </source>
</evidence>
<accession>A0ABW5SC80</accession>
<organism evidence="1 2">
    <name type="scientific">Sporolactobacillus shoreicorticis</name>
    <dbReference type="NCBI Taxonomy" id="1923877"/>
    <lineage>
        <taxon>Bacteria</taxon>
        <taxon>Bacillati</taxon>
        <taxon>Bacillota</taxon>
        <taxon>Bacilli</taxon>
        <taxon>Bacillales</taxon>
        <taxon>Sporolactobacillaceae</taxon>
        <taxon>Sporolactobacillus</taxon>
    </lineage>
</organism>
<evidence type="ECO:0000313" key="2">
    <source>
        <dbReference type="Proteomes" id="UP001597399"/>
    </source>
</evidence>
<gene>
    <name evidence="1" type="ORF">ACFSUE_21365</name>
</gene>
<name>A0ABW5SC80_9BACL</name>
<dbReference type="EMBL" id="JBHUMQ010000060">
    <property type="protein sequence ID" value="MFD2696155.1"/>
    <property type="molecule type" value="Genomic_DNA"/>
</dbReference>
<dbReference type="RefSeq" id="WP_373689471.1">
    <property type="nucleotide sequence ID" value="NZ_JAMXWM010000047.1"/>
</dbReference>
<keyword evidence="2" id="KW-1185">Reference proteome</keyword>
<protein>
    <submittedName>
        <fullName evidence="1">Uncharacterized protein</fullName>
    </submittedName>
</protein>